<evidence type="ECO:0000313" key="8">
    <source>
        <dbReference type="Proteomes" id="UP001321749"/>
    </source>
</evidence>
<name>A0AAV9HQL7_9PEZI</name>
<evidence type="ECO:0000256" key="3">
    <source>
        <dbReference type="ARBA" id="ARBA00022989"/>
    </source>
</evidence>
<dbReference type="EMBL" id="MU864973">
    <property type="protein sequence ID" value="KAK4462345.1"/>
    <property type="molecule type" value="Genomic_DNA"/>
</dbReference>
<gene>
    <name evidence="7" type="ORF">QBC42DRAFT_225123</name>
</gene>
<keyword evidence="3 5" id="KW-1133">Transmembrane helix</keyword>
<comment type="subcellular location">
    <subcellularLocation>
        <location evidence="1">Membrane</location>
        <topology evidence="1">Multi-pass membrane protein</topology>
    </subcellularLocation>
</comment>
<comment type="caution">
    <text evidence="7">The sequence shown here is derived from an EMBL/GenBank/DDBJ whole genome shotgun (WGS) entry which is preliminary data.</text>
</comment>
<feature type="transmembrane region" description="Helical" evidence="5">
    <location>
        <begin position="495"/>
        <end position="516"/>
    </location>
</feature>
<dbReference type="AlphaFoldDB" id="A0AAV9HQL7"/>
<dbReference type="Pfam" id="PF07690">
    <property type="entry name" value="MFS_1"/>
    <property type="match status" value="1"/>
</dbReference>
<dbReference type="InterPro" id="IPR020846">
    <property type="entry name" value="MFS_dom"/>
</dbReference>
<dbReference type="PROSITE" id="PS50850">
    <property type="entry name" value="MFS"/>
    <property type="match status" value="1"/>
</dbReference>
<dbReference type="Proteomes" id="UP001321749">
    <property type="component" value="Unassembled WGS sequence"/>
</dbReference>
<feature type="transmembrane region" description="Helical" evidence="5">
    <location>
        <begin position="225"/>
        <end position="245"/>
    </location>
</feature>
<evidence type="ECO:0000313" key="7">
    <source>
        <dbReference type="EMBL" id="KAK4462345.1"/>
    </source>
</evidence>
<dbReference type="SUPFAM" id="SSF103473">
    <property type="entry name" value="MFS general substrate transporter"/>
    <property type="match status" value="1"/>
</dbReference>
<evidence type="ECO:0000256" key="4">
    <source>
        <dbReference type="ARBA" id="ARBA00023136"/>
    </source>
</evidence>
<dbReference type="InterPro" id="IPR036259">
    <property type="entry name" value="MFS_trans_sf"/>
</dbReference>
<dbReference type="GO" id="GO:0022857">
    <property type="term" value="F:transmembrane transporter activity"/>
    <property type="evidence" value="ECO:0007669"/>
    <property type="project" value="InterPro"/>
</dbReference>
<accession>A0AAV9HQL7</accession>
<proteinExistence type="predicted"/>
<feature type="transmembrane region" description="Helical" evidence="5">
    <location>
        <begin position="106"/>
        <end position="125"/>
    </location>
</feature>
<evidence type="ECO:0000256" key="5">
    <source>
        <dbReference type="SAM" id="Phobius"/>
    </source>
</evidence>
<reference evidence="7" key="2">
    <citation type="submission" date="2023-06" db="EMBL/GenBank/DDBJ databases">
        <authorList>
            <consortium name="Lawrence Berkeley National Laboratory"/>
            <person name="Mondo S.J."/>
            <person name="Hensen N."/>
            <person name="Bonometti L."/>
            <person name="Westerberg I."/>
            <person name="Brannstrom I.O."/>
            <person name="Guillou S."/>
            <person name="Cros-Aarteil S."/>
            <person name="Calhoun S."/>
            <person name="Haridas S."/>
            <person name="Kuo A."/>
            <person name="Pangilinan J."/>
            <person name="Riley R."/>
            <person name="Labutti K."/>
            <person name="Andreopoulos B."/>
            <person name="Lipzen A."/>
            <person name="Chen C."/>
            <person name="Yanf M."/>
            <person name="Daum C."/>
            <person name="Ng V."/>
            <person name="Clum A."/>
            <person name="Steindorff A."/>
            <person name="Ohm R."/>
            <person name="Martin F."/>
            <person name="Silar P."/>
            <person name="Natvig D."/>
            <person name="Lalanne C."/>
            <person name="Gautier V."/>
            <person name="Ament-Velasquez S.L."/>
            <person name="Kruys A."/>
            <person name="Hutchinson M.I."/>
            <person name="Powell A.J."/>
            <person name="Barry K."/>
            <person name="Miller A.N."/>
            <person name="Grigoriev I.V."/>
            <person name="Debuchy R."/>
            <person name="Gladieux P."/>
            <person name="Thoren M.H."/>
            <person name="Johannesson H."/>
        </authorList>
    </citation>
    <scope>NUCLEOTIDE SEQUENCE</scope>
    <source>
        <strain evidence="7">PSN324</strain>
    </source>
</reference>
<feature type="transmembrane region" description="Helical" evidence="5">
    <location>
        <begin position="322"/>
        <end position="345"/>
    </location>
</feature>
<organism evidence="7 8">
    <name type="scientific">Cladorrhinum samala</name>
    <dbReference type="NCBI Taxonomy" id="585594"/>
    <lineage>
        <taxon>Eukaryota</taxon>
        <taxon>Fungi</taxon>
        <taxon>Dikarya</taxon>
        <taxon>Ascomycota</taxon>
        <taxon>Pezizomycotina</taxon>
        <taxon>Sordariomycetes</taxon>
        <taxon>Sordariomycetidae</taxon>
        <taxon>Sordariales</taxon>
        <taxon>Podosporaceae</taxon>
        <taxon>Cladorrhinum</taxon>
    </lineage>
</organism>
<dbReference type="GO" id="GO:0005886">
    <property type="term" value="C:plasma membrane"/>
    <property type="evidence" value="ECO:0007669"/>
    <property type="project" value="TreeGrafter"/>
</dbReference>
<evidence type="ECO:0000256" key="1">
    <source>
        <dbReference type="ARBA" id="ARBA00004141"/>
    </source>
</evidence>
<sequence>MPLGIIQDNSLEHIPGTSPLNELGTQDVEVTGMEPSALKYDRTGQVILVPQPSDSPNDPLNWPRWKKEMFTAAIAFGCGAVGAVGPLPTPAIAPLAEQWGVPLQRFTLGCQGSCIASIAVGSLLCNTLAVKIGKRPIYIATSIGLMVSCFWAAEARSFGSLAAARAVQGFCMAPMEALVPASIGDIWFLHERGFRNAVFNLGVLGGINLASPIAGAVIQYGSFRIAFHAMGAAFAVQLLLTVLFMPESAYHRRVPTNLNTAVIDEKIHAEHNEVELSPSAEQDAAKSFVRELLPYDGYWDKTSFWRTLILPFTLLSSPMVSWATLLFTTCISWLVLISITLSQIFSAPPYSFSVASVGASNVSSFVATLIGTAVAGPTIDGVARLMSRKNGGIFEAEFRLPVMIAYLITAAGFFAWGESLHSEDPWPVPIIVCMGLINLGVQLGTSSVVTYVTDCHREESAEAFAVMNFVKNMFAFGLTFYCNDWIAVQGVRNCFFVIGGITVAVTLLTVPMYVYGKKARVFACRMKNT</sequence>
<keyword evidence="8" id="KW-1185">Reference proteome</keyword>
<reference evidence="7" key="1">
    <citation type="journal article" date="2023" name="Mol. Phylogenet. Evol.">
        <title>Genome-scale phylogeny and comparative genomics of the fungal order Sordariales.</title>
        <authorList>
            <person name="Hensen N."/>
            <person name="Bonometti L."/>
            <person name="Westerberg I."/>
            <person name="Brannstrom I.O."/>
            <person name="Guillou S."/>
            <person name="Cros-Aarteil S."/>
            <person name="Calhoun S."/>
            <person name="Haridas S."/>
            <person name="Kuo A."/>
            <person name="Mondo S."/>
            <person name="Pangilinan J."/>
            <person name="Riley R."/>
            <person name="LaButti K."/>
            <person name="Andreopoulos B."/>
            <person name="Lipzen A."/>
            <person name="Chen C."/>
            <person name="Yan M."/>
            <person name="Daum C."/>
            <person name="Ng V."/>
            <person name="Clum A."/>
            <person name="Steindorff A."/>
            <person name="Ohm R.A."/>
            <person name="Martin F."/>
            <person name="Silar P."/>
            <person name="Natvig D.O."/>
            <person name="Lalanne C."/>
            <person name="Gautier V."/>
            <person name="Ament-Velasquez S.L."/>
            <person name="Kruys A."/>
            <person name="Hutchinson M.I."/>
            <person name="Powell A.J."/>
            <person name="Barry K."/>
            <person name="Miller A.N."/>
            <person name="Grigoriev I.V."/>
            <person name="Debuchy R."/>
            <person name="Gladieux P."/>
            <person name="Hiltunen Thoren M."/>
            <person name="Johannesson H."/>
        </authorList>
    </citation>
    <scope>NUCLEOTIDE SEQUENCE</scope>
    <source>
        <strain evidence="7">PSN324</strain>
    </source>
</reference>
<feature type="transmembrane region" description="Helical" evidence="5">
    <location>
        <begin position="428"/>
        <end position="452"/>
    </location>
</feature>
<feature type="transmembrane region" description="Helical" evidence="5">
    <location>
        <begin position="197"/>
        <end position="219"/>
    </location>
</feature>
<dbReference type="PANTHER" id="PTHR23502:SF20">
    <property type="entry name" value="TRANSPORTER, PUTATIVE (AFU_ORTHOLOGUE AFUA_6G13880)-RELATED"/>
    <property type="match status" value="1"/>
</dbReference>
<protein>
    <submittedName>
        <fullName evidence="7">Major facilitator superfamily domain-containing protein</fullName>
    </submittedName>
</protein>
<dbReference type="PANTHER" id="PTHR23502">
    <property type="entry name" value="MAJOR FACILITATOR SUPERFAMILY"/>
    <property type="match status" value="1"/>
</dbReference>
<keyword evidence="4 5" id="KW-0472">Membrane</keyword>
<keyword evidence="2 5" id="KW-0812">Transmembrane</keyword>
<feature type="transmembrane region" description="Helical" evidence="5">
    <location>
        <begin position="398"/>
        <end position="416"/>
    </location>
</feature>
<feature type="transmembrane region" description="Helical" evidence="5">
    <location>
        <begin position="464"/>
        <end position="483"/>
    </location>
</feature>
<dbReference type="Gene3D" id="1.20.1250.20">
    <property type="entry name" value="MFS general substrate transporter like domains"/>
    <property type="match status" value="1"/>
</dbReference>
<evidence type="ECO:0000259" key="6">
    <source>
        <dbReference type="PROSITE" id="PS50850"/>
    </source>
</evidence>
<dbReference type="InterPro" id="IPR011701">
    <property type="entry name" value="MFS"/>
</dbReference>
<feature type="domain" description="Major facilitator superfamily (MFS) profile" evidence="6">
    <location>
        <begin position="70"/>
        <end position="517"/>
    </location>
</feature>
<feature type="transmembrane region" description="Helical" evidence="5">
    <location>
        <begin position="365"/>
        <end position="386"/>
    </location>
</feature>
<feature type="transmembrane region" description="Helical" evidence="5">
    <location>
        <begin position="69"/>
        <end position="86"/>
    </location>
</feature>
<evidence type="ECO:0000256" key="2">
    <source>
        <dbReference type="ARBA" id="ARBA00022692"/>
    </source>
</evidence>